<evidence type="ECO:0000313" key="3">
    <source>
        <dbReference type="EMBL" id="OZY87710.1"/>
    </source>
</evidence>
<proteinExistence type="predicted"/>
<accession>A0A266QD43</accession>
<dbReference type="Gene3D" id="3.40.50.2000">
    <property type="entry name" value="Glycogen Phosphorylase B"/>
    <property type="match status" value="1"/>
</dbReference>
<evidence type="ECO:0000313" key="4">
    <source>
        <dbReference type="Proteomes" id="UP000216101"/>
    </source>
</evidence>
<dbReference type="GO" id="GO:0016757">
    <property type="term" value="F:glycosyltransferase activity"/>
    <property type="evidence" value="ECO:0007669"/>
    <property type="project" value="InterPro"/>
</dbReference>
<name>A0A266QD43_9GAMM</name>
<keyword evidence="1" id="KW-0812">Transmembrane</keyword>
<protein>
    <recommendedName>
        <fullName evidence="2">Glycosyl transferase family 1 domain-containing protein</fullName>
    </recommendedName>
</protein>
<organism evidence="3 4">
    <name type="scientific">Cellvibrio mixtus</name>
    <dbReference type="NCBI Taxonomy" id="39650"/>
    <lineage>
        <taxon>Bacteria</taxon>
        <taxon>Pseudomonadati</taxon>
        <taxon>Pseudomonadota</taxon>
        <taxon>Gammaproteobacteria</taxon>
        <taxon>Cellvibrionales</taxon>
        <taxon>Cellvibrionaceae</taxon>
        <taxon>Cellvibrio</taxon>
    </lineage>
</organism>
<feature type="transmembrane region" description="Helical" evidence="1">
    <location>
        <begin position="44"/>
        <end position="65"/>
    </location>
</feature>
<dbReference type="SUPFAM" id="SSF53756">
    <property type="entry name" value="UDP-Glycosyltransferase/glycogen phosphorylase"/>
    <property type="match status" value="1"/>
</dbReference>
<comment type="caution">
    <text evidence="3">The sequence shown here is derived from an EMBL/GenBank/DDBJ whole genome shotgun (WGS) entry which is preliminary data.</text>
</comment>
<dbReference type="EMBL" id="NHNI01000001">
    <property type="protein sequence ID" value="OZY87710.1"/>
    <property type="molecule type" value="Genomic_DNA"/>
</dbReference>
<evidence type="ECO:0000256" key="1">
    <source>
        <dbReference type="SAM" id="Phobius"/>
    </source>
</evidence>
<keyword evidence="4" id="KW-1185">Reference proteome</keyword>
<sequence>MNFKIYYSRAGFGLVKDAKILKDALMFLGYDAEIIELPMAKHSFLGRITAAIASFSKIIGFLFFYRRLQRFFLGKPEHISIHLEKIFYGKLFLHRKQILIPNQEWFGSAFFELLKYIDNVWVKTRFAEGIFKEFRPAVDYIGFCSVIDSNVIYKKNGDHFFARVGMSHFRGAERLVDVWRTHPEWPLLKMVIDSSCRPANPPANVEYLNVFPRVEDYVALASSSLFHIYASEVEGFGHSIVEAMGYGAVVLVTDAPPMNEVADTDCALLIAATYSGQKLFSPRFLVNLSAIEDTVEAVMRMDEERIQQLIENARRRPDVLKERFYNNLAMTIKKL</sequence>
<feature type="domain" description="Glycosyl transferase family 1" evidence="2">
    <location>
        <begin position="210"/>
        <end position="265"/>
    </location>
</feature>
<gene>
    <name evidence="3" type="ORF">CBP51_12340</name>
</gene>
<dbReference type="RefSeq" id="WP_094985064.1">
    <property type="nucleotide sequence ID" value="NZ_NHNI01000001.1"/>
</dbReference>
<reference evidence="4" key="1">
    <citation type="submission" date="2017-05" db="EMBL/GenBank/DDBJ databases">
        <authorList>
            <person name="Barney B.M."/>
        </authorList>
    </citation>
    <scope>NUCLEOTIDE SEQUENCE [LARGE SCALE GENOMIC DNA]</scope>
    <source>
        <strain evidence="4">PSBB022</strain>
    </source>
</reference>
<keyword evidence="1" id="KW-0472">Membrane</keyword>
<evidence type="ECO:0000259" key="2">
    <source>
        <dbReference type="Pfam" id="PF00534"/>
    </source>
</evidence>
<dbReference type="InterPro" id="IPR001296">
    <property type="entry name" value="Glyco_trans_1"/>
</dbReference>
<dbReference type="AlphaFoldDB" id="A0A266QD43"/>
<dbReference type="Proteomes" id="UP000216101">
    <property type="component" value="Unassembled WGS sequence"/>
</dbReference>
<keyword evidence="1" id="KW-1133">Transmembrane helix</keyword>
<dbReference type="Pfam" id="PF00534">
    <property type="entry name" value="Glycos_transf_1"/>
    <property type="match status" value="1"/>
</dbReference>